<keyword evidence="1" id="KW-0472">Membrane</keyword>
<dbReference type="GO" id="GO:0015813">
    <property type="term" value="P:L-glutamate transmembrane transport"/>
    <property type="evidence" value="ECO:0007669"/>
    <property type="project" value="InterPro"/>
</dbReference>
<evidence type="ECO:0000313" key="3">
    <source>
        <dbReference type="Proteomes" id="UP000243589"/>
    </source>
</evidence>
<feature type="transmembrane region" description="Helical" evidence="1">
    <location>
        <begin position="357"/>
        <end position="377"/>
    </location>
</feature>
<feature type="transmembrane region" description="Helical" evidence="1">
    <location>
        <begin position="322"/>
        <end position="345"/>
    </location>
</feature>
<dbReference type="Proteomes" id="UP000243589">
    <property type="component" value="Unassembled WGS sequence"/>
</dbReference>
<dbReference type="PANTHER" id="PTHR36178:SF1">
    <property type="entry name" value="SODIUM_GLUTAMATE SYMPORTER"/>
    <property type="match status" value="1"/>
</dbReference>
<feature type="transmembrane region" description="Helical" evidence="1">
    <location>
        <begin position="65"/>
        <end position="82"/>
    </location>
</feature>
<feature type="transmembrane region" description="Helical" evidence="1">
    <location>
        <begin position="417"/>
        <end position="439"/>
    </location>
</feature>
<name>A0A150H5F6_9MICO</name>
<comment type="caution">
    <text evidence="2">The sequence shown here is derived from an EMBL/GenBank/DDBJ whole genome shotgun (WGS) entry which is preliminary data.</text>
</comment>
<dbReference type="PANTHER" id="PTHR36178">
    <property type="entry name" value="SLR0625 PROTEIN"/>
    <property type="match status" value="1"/>
</dbReference>
<dbReference type="AlphaFoldDB" id="A0A150H5F6"/>
<protein>
    <recommendedName>
        <fullName evidence="4">Sodium:glutamate symporter</fullName>
    </recommendedName>
</protein>
<sequence>MSEFTPWTLLIDAGMIGALLAVGVLLRAIMKSLQSLLIPASFIAGFLGLALGPNGFGLLPFSEELGTYASVLIVVVFACLAMSDDFDFRKIKGPIVSFSAYGVLIYTAQVAVGVLAVVLLLGPLFGADLTIGTLLFAGWAGGFGTAAALGDVYANAGHEELRSLAFTSATVGLLAGIIGGIIQAKIGAMRGHVKEFAGMESIPEDMRTGVLTGEDRRAPIGQHRFSGSSIESLGFQVGIILAIAGAAYAITTLLGNWFPAVSFPTFTVAFLVGLLVRGLFKATRTTKFVDRDTLSSISGSATDILVVCGIASIQLQAVADNLLVMSILFVVGLLFCLGLGLLVAPRTLQDGWFEKQIFTWGWGTGAVNTAIALLRIVDPKLKSGTLEDFAIAYIPVVPAEITAVTFVPALAMAGLAWPILGIWGGIAVAAAVVLVIVTVRNRSATPAAA</sequence>
<reference evidence="2 3" key="1">
    <citation type="submission" date="2016-01" db="EMBL/GenBank/DDBJ databases">
        <title>Use of Whole Genome Sequencing to ascertain that Brevibacterium massiliense (Roux, Raoult 2009) is a later heterotypic synonym of Brevibacterium ravenspurgense (Mages 2008).</title>
        <authorList>
            <person name="Bernier A.-M."/>
            <person name="Burdz T."/>
            <person name="Huynh C."/>
            <person name="Pachecho A.L."/>
            <person name="Wiebe D."/>
            <person name="Bonner C."/>
            <person name="Bernard K."/>
        </authorList>
    </citation>
    <scope>NUCLEOTIDE SEQUENCE [LARGE SCALE GENOMIC DNA]</scope>
    <source>
        <strain evidence="2 3">CCUG56047</strain>
    </source>
</reference>
<gene>
    <name evidence="2" type="ORF">Bravens_01876</name>
</gene>
<feature type="transmembrane region" description="Helical" evidence="1">
    <location>
        <begin position="6"/>
        <end position="29"/>
    </location>
</feature>
<accession>A0A150H5F6</accession>
<dbReference type="InterPro" id="IPR004445">
    <property type="entry name" value="GltS"/>
</dbReference>
<feature type="transmembrane region" description="Helical" evidence="1">
    <location>
        <begin position="36"/>
        <end position="59"/>
    </location>
</feature>
<feature type="transmembrane region" description="Helical" evidence="1">
    <location>
        <begin position="257"/>
        <end position="280"/>
    </location>
</feature>
<feature type="transmembrane region" description="Helical" evidence="1">
    <location>
        <begin position="163"/>
        <end position="182"/>
    </location>
</feature>
<feature type="transmembrane region" description="Helical" evidence="1">
    <location>
        <begin position="103"/>
        <end position="125"/>
    </location>
</feature>
<feature type="transmembrane region" description="Helical" evidence="1">
    <location>
        <begin position="233"/>
        <end position="251"/>
    </location>
</feature>
<dbReference type="PATRIC" id="fig|479117.4.peg.1859"/>
<keyword evidence="1" id="KW-0812">Transmembrane</keyword>
<evidence type="ECO:0008006" key="4">
    <source>
        <dbReference type="Google" id="ProtNLM"/>
    </source>
</evidence>
<organism evidence="2 3">
    <name type="scientific">Brevibacterium ravenspurgense</name>
    <dbReference type="NCBI Taxonomy" id="479117"/>
    <lineage>
        <taxon>Bacteria</taxon>
        <taxon>Bacillati</taxon>
        <taxon>Actinomycetota</taxon>
        <taxon>Actinomycetes</taxon>
        <taxon>Micrococcales</taxon>
        <taxon>Brevibacteriaceae</taxon>
        <taxon>Brevibacterium</taxon>
    </lineage>
</organism>
<dbReference type="EMBL" id="LQQC01000012">
    <property type="protein sequence ID" value="KXZ57356.1"/>
    <property type="molecule type" value="Genomic_DNA"/>
</dbReference>
<dbReference type="RefSeq" id="WP_062022758.1">
    <property type="nucleotide sequence ID" value="NZ_LQQC01000012.1"/>
</dbReference>
<keyword evidence="3" id="KW-1185">Reference proteome</keyword>
<feature type="transmembrane region" description="Helical" evidence="1">
    <location>
        <begin position="389"/>
        <end position="411"/>
    </location>
</feature>
<proteinExistence type="predicted"/>
<keyword evidence="1" id="KW-1133">Transmembrane helix</keyword>
<evidence type="ECO:0000256" key="1">
    <source>
        <dbReference type="SAM" id="Phobius"/>
    </source>
</evidence>
<dbReference type="GO" id="GO:0016020">
    <property type="term" value="C:membrane"/>
    <property type="evidence" value="ECO:0007669"/>
    <property type="project" value="InterPro"/>
</dbReference>
<dbReference type="GO" id="GO:0015501">
    <property type="term" value="F:glutamate:sodium symporter activity"/>
    <property type="evidence" value="ECO:0007669"/>
    <property type="project" value="InterPro"/>
</dbReference>
<evidence type="ECO:0000313" key="2">
    <source>
        <dbReference type="EMBL" id="KXZ57356.1"/>
    </source>
</evidence>